<proteinExistence type="predicted"/>
<dbReference type="AlphaFoldDB" id="A0A9J6AWY3"/>
<dbReference type="InterPro" id="IPR001878">
    <property type="entry name" value="Znf_CCHC"/>
</dbReference>
<dbReference type="Pfam" id="PF00098">
    <property type="entry name" value="zf-CCHC"/>
    <property type="match status" value="1"/>
</dbReference>
<gene>
    <name evidence="4" type="ORF">H5410_000598</name>
</gene>
<reference evidence="4 5" key="1">
    <citation type="submission" date="2020-09" db="EMBL/GenBank/DDBJ databases">
        <title>De no assembly of potato wild relative species, Solanum commersonii.</title>
        <authorList>
            <person name="Cho K."/>
        </authorList>
    </citation>
    <scope>NUCLEOTIDE SEQUENCE [LARGE SCALE GENOMIC DNA]</scope>
    <source>
        <strain evidence="4">LZ3.2</strain>
        <tissue evidence="4">Leaf</tissue>
    </source>
</reference>
<protein>
    <recommendedName>
        <fullName evidence="3">CCHC-type domain-containing protein</fullName>
    </recommendedName>
</protein>
<keyword evidence="5" id="KW-1185">Reference proteome</keyword>
<dbReference type="PROSITE" id="PS50158">
    <property type="entry name" value="ZF_CCHC"/>
    <property type="match status" value="1"/>
</dbReference>
<evidence type="ECO:0000256" key="2">
    <source>
        <dbReference type="SAM" id="MobiDB-lite"/>
    </source>
</evidence>
<evidence type="ECO:0000313" key="4">
    <source>
        <dbReference type="EMBL" id="KAG5628881.1"/>
    </source>
</evidence>
<feature type="region of interest" description="Disordered" evidence="2">
    <location>
        <begin position="106"/>
        <end position="138"/>
    </location>
</feature>
<evidence type="ECO:0000313" key="5">
    <source>
        <dbReference type="Proteomes" id="UP000824120"/>
    </source>
</evidence>
<organism evidence="4 5">
    <name type="scientific">Solanum commersonii</name>
    <name type="common">Commerson's wild potato</name>
    <name type="synonym">Commerson's nightshade</name>
    <dbReference type="NCBI Taxonomy" id="4109"/>
    <lineage>
        <taxon>Eukaryota</taxon>
        <taxon>Viridiplantae</taxon>
        <taxon>Streptophyta</taxon>
        <taxon>Embryophyta</taxon>
        <taxon>Tracheophyta</taxon>
        <taxon>Spermatophyta</taxon>
        <taxon>Magnoliopsida</taxon>
        <taxon>eudicotyledons</taxon>
        <taxon>Gunneridae</taxon>
        <taxon>Pentapetalae</taxon>
        <taxon>asterids</taxon>
        <taxon>lamiids</taxon>
        <taxon>Solanales</taxon>
        <taxon>Solanaceae</taxon>
        <taxon>Solanoideae</taxon>
        <taxon>Solaneae</taxon>
        <taxon>Solanum</taxon>
    </lineage>
</organism>
<dbReference type="SMART" id="SM00343">
    <property type="entry name" value="ZnF_C2HC"/>
    <property type="match status" value="1"/>
</dbReference>
<dbReference type="InterPro" id="IPR036875">
    <property type="entry name" value="Znf_CCHC_sf"/>
</dbReference>
<keyword evidence="1" id="KW-0863">Zinc-finger</keyword>
<accession>A0A9J6AWY3</accession>
<comment type="caution">
    <text evidence="4">The sequence shown here is derived from an EMBL/GenBank/DDBJ whole genome shotgun (WGS) entry which is preliminary data.</text>
</comment>
<dbReference type="Proteomes" id="UP000824120">
    <property type="component" value="Chromosome 1"/>
</dbReference>
<dbReference type="Gene3D" id="4.10.60.10">
    <property type="entry name" value="Zinc finger, CCHC-type"/>
    <property type="match status" value="1"/>
</dbReference>
<sequence>MFGEDKLKDVEESKDKRAKIVGRSSKDLFKTDPLVLATENKDGHKRNSYNFRARPAYLQGSIVPRGSKAPSCARRVTHPGSVAEGRDALCCFKCGQEGHVINECPKSRQGSGNLSSKAQSSSVVPPDRMTPRGATSSTGGGANLLYAINSRQEQEDSPDVVTGMIRVFDFAIYALLDFRASLSFEIS</sequence>
<name>A0A9J6AWY3_SOLCO</name>
<evidence type="ECO:0000256" key="1">
    <source>
        <dbReference type="PROSITE-ProRule" id="PRU00047"/>
    </source>
</evidence>
<feature type="compositionally biased region" description="Polar residues" evidence="2">
    <location>
        <begin position="108"/>
        <end position="123"/>
    </location>
</feature>
<dbReference type="OrthoDB" id="1751882at2759"/>
<dbReference type="GO" id="GO:0003676">
    <property type="term" value="F:nucleic acid binding"/>
    <property type="evidence" value="ECO:0007669"/>
    <property type="project" value="InterPro"/>
</dbReference>
<dbReference type="SUPFAM" id="SSF57756">
    <property type="entry name" value="Retrovirus zinc finger-like domains"/>
    <property type="match status" value="1"/>
</dbReference>
<dbReference type="EMBL" id="JACXVP010000001">
    <property type="protein sequence ID" value="KAG5628881.1"/>
    <property type="molecule type" value="Genomic_DNA"/>
</dbReference>
<keyword evidence="1" id="KW-0479">Metal-binding</keyword>
<feature type="domain" description="CCHC-type" evidence="3">
    <location>
        <begin position="91"/>
        <end position="106"/>
    </location>
</feature>
<keyword evidence="1" id="KW-0862">Zinc</keyword>
<dbReference type="GO" id="GO:0008270">
    <property type="term" value="F:zinc ion binding"/>
    <property type="evidence" value="ECO:0007669"/>
    <property type="project" value="UniProtKB-KW"/>
</dbReference>
<evidence type="ECO:0000259" key="3">
    <source>
        <dbReference type="PROSITE" id="PS50158"/>
    </source>
</evidence>